<evidence type="ECO:0000259" key="4">
    <source>
        <dbReference type="PROSITE" id="PS50977"/>
    </source>
</evidence>
<evidence type="ECO:0000313" key="6">
    <source>
        <dbReference type="Proteomes" id="UP001165393"/>
    </source>
</evidence>
<dbReference type="InterPro" id="IPR001647">
    <property type="entry name" value="HTH_TetR"/>
</dbReference>
<keyword evidence="1 2" id="KW-0238">DNA-binding</keyword>
<dbReference type="RefSeq" id="WP_251261629.1">
    <property type="nucleotide sequence ID" value="NZ_JAMQGP010000004.1"/>
</dbReference>
<dbReference type="PANTHER" id="PTHR30328:SF54">
    <property type="entry name" value="HTH-TYPE TRANSCRIPTIONAL REPRESSOR SCO4008"/>
    <property type="match status" value="1"/>
</dbReference>
<evidence type="ECO:0000256" key="1">
    <source>
        <dbReference type="ARBA" id="ARBA00023125"/>
    </source>
</evidence>
<dbReference type="InterPro" id="IPR013573">
    <property type="entry name" value="Tscrpt_reg_YcdC_C"/>
</dbReference>
<dbReference type="GO" id="GO:0003677">
    <property type="term" value="F:DNA binding"/>
    <property type="evidence" value="ECO:0007669"/>
    <property type="project" value="UniProtKB-UniRule"/>
</dbReference>
<dbReference type="InterPro" id="IPR036271">
    <property type="entry name" value="Tet_transcr_reg_TetR-rel_C_sf"/>
</dbReference>
<dbReference type="EMBL" id="JAMQGP010000004">
    <property type="protein sequence ID" value="MCM2680209.1"/>
    <property type="molecule type" value="Genomic_DNA"/>
</dbReference>
<dbReference type="PROSITE" id="PS50977">
    <property type="entry name" value="HTH_TETR_2"/>
    <property type="match status" value="1"/>
</dbReference>
<dbReference type="Proteomes" id="UP001165393">
    <property type="component" value="Unassembled WGS sequence"/>
</dbReference>
<organism evidence="5 6">
    <name type="scientific">Echinimonas agarilytica</name>
    <dbReference type="NCBI Taxonomy" id="1215918"/>
    <lineage>
        <taxon>Bacteria</taxon>
        <taxon>Pseudomonadati</taxon>
        <taxon>Pseudomonadota</taxon>
        <taxon>Gammaproteobacteria</taxon>
        <taxon>Alteromonadales</taxon>
        <taxon>Echinimonadaceae</taxon>
        <taxon>Echinimonas</taxon>
    </lineage>
</organism>
<dbReference type="PRINTS" id="PR00455">
    <property type="entry name" value="HTHTETR"/>
</dbReference>
<protein>
    <submittedName>
        <fullName evidence="5">TetR/AcrR family transcriptional regulator</fullName>
    </submittedName>
</protein>
<gene>
    <name evidence="5" type="ORF">NAF29_11080</name>
</gene>
<evidence type="ECO:0000256" key="2">
    <source>
        <dbReference type="PROSITE-ProRule" id="PRU00335"/>
    </source>
</evidence>
<dbReference type="InterPro" id="IPR009057">
    <property type="entry name" value="Homeodomain-like_sf"/>
</dbReference>
<keyword evidence="6" id="KW-1185">Reference proteome</keyword>
<dbReference type="Pfam" id="PF08362">
    <property type="entry name" value="TetR_C_3"/>
    <property type="match status" value="1"/>
</dbReference>
<dbReference type="Gene3D" id="1.10.10.60">
    <property type="entry name" value="Homeodomain-like"/>
    <property type="match status" value="1"/>
</dbReference>
<dbReference type="Pfam" id="PF00440">
    <property type="entry name" value="TetR_N"/>
    <property type="match status" value="1"/>
</dbReference>
<evidence type="ECO:0000256" key="3">
    <source>
        <dbReference type="SAM" id="MobiDB-lite"/>
    </source>
</evidence>
<dbReference type="InterPro" id="IPR050109">
    <property type="entry name" value="HTH-type_TetR-like_transc_reg"/>
</dbReference>
<evidence type="ECO:0000313" key="5">
    <source>
        <dbReference type="EMBL" id="MCM2680209.1"/>
    </source>
</evidence>
<sequence>MSPTRLQADNDFDPSETPTGTYKAGKIRDRNLSNIVAAAAEEFVQHGYKGTSIQAIANRGGVPKANIHYYFKSKSNLYVAVLDDLVRLWNDFLNSMSEDDDPAEVLDLFIRKKVEMSYSHPRASKLFAMEIIQGAPHLKEYLRTDMRQWVRDKTRVINAWIEQGKMSKVDPVHLIFLIWSSTQHYADFDVQVLTIMNCGEYEQEMIDEIADFLSGVILRGCGLEPPRQVSGGQQ</sequence>
<dbReference type="SUPFAM" id="SSF46689">
    <property type="entry name" value="Homeodomain-like"/>
    <property type="match status" value="1"/>
</dbReference>
<dbReference type="AlphaFoldDB" id="A0AA41W783"/>
<comment type="caution">
    <text evidence="5">The sequence shown here is derived from an EMBL/GenBank/DDBJ whole genome shotgun (WGS) entry which is preliminary data.</text>
</comment>
<name>A0AA41W783_9GAMM</name>
<dbReference type="GO" id="GO:0045892">
    <property type="term" value="P:negative regulation of DNA-templated transcription"/>
    <property type="evidence" value="ECO:0007669"/>
    <property type="project" value="InterPro"/>
</dbReference>
<feature type="DNA-binding region" description="H-T-H motif" evidence="2">
    <location>
        <begin position="52"/>
        <end position="71"/>
    </location>
</feature>
<dbReference type="Gene3D" id="1.10.357.10">
    <property type="entry name" value="Tetracycline Repressor, domain 2"/>
    <property type="match status" value="1"/>
</dbReference>
<feature type="region of interest" description="Disordered" evidence="3">
    <location>
        <begin position="1"/>
        <end position="24"/>
    </location>
</feature>
<feature type="domain" description="HTH tetR-type" evidence="4">
    <location>
        <begin position="29"/>
        <end position="89"/>
    </location>
</feature>
<dbReference type="PANTHER" id="PTHR30328">
    <property type="entry name" value="TRANSCRIPTIONAL REPRESSOR"/>
    <property type="match status" value="1"/>
</dbReference>
<accession>A0AA41W783</accession>
<proteinExistence type="predicted"/>
<reference evidence="5 6" key="1">
    <citation type="journal article" date="2013" name="Antonie Van Leeuwenhoek">
        <title>Echinimonas agarilytica gen. nov., sp. nov., a new gammaproteobacterium isolated from the sea urchin Strongylocentrotus intermedius.</title>
        <authorList>
            <person name="Nedashkovskaya O.I."/>
            <person name="Stenkova A.M."/>
            <person name="Zhukova N.V."/>
            <person name="Van Trappen S."/>
            <person name="Lee J.S."/>
            <person name="Kim S.B."/>
        </authorList>
    </citation>
    <scope>NUCLEOTIDE SEQUENCE [LARGE SCALE GENOMIC DNA]</scope>
    <source>
        <strain evidence="5 6">KMM 6351</strain>
    </source>
</reference>
<dbReference type="SUPFAM" id="SSF48498">
    <property type="entry name" value="Tetracyclin repressor-like, C-terminal domain"/>
    <property type="match status" value="1"/>
</dbReference>